<dbReference type="GO" id="GO:0051601">
    <property type="term" value="P:exocyst localization"/>
    <property type="evidence" value="ECO:0007669"/>
    <property type="project" value="TreeGrafter"/>
</dbReference>
<name>A0A9Q1E3E4_CONCO</name>
<accession>A0A9Q1E3E4</accession>
<dbReference type="PANTHER" id="PTHR21292:SF12">
    <property type="entry name" value="EXOCYST COMPLEX COMPONENT 3-LIKE PROTEIN"/>
    <property type="match status" value="1"/>
</dbReference>
<comment type="caution">
    <text evidence="2">The sequence shown here is derived from an EMBL/GenBank/DDBJ whole genome shotgun (WGS) entry which is preliminary data.</text>
</comment>
<protein>
    <submittedName>
        <fullName evidence="2">Uncharacterized protein</fullName>
    </submittedName>
</protein>
<gene>
    <name evidence="2" type="ORF">COCON_G00015960</name>
</gene>
<dbReference type="GO" id="GO:0000149">
    <property type="term" value="F:SNARE binding"/>
    <property type="evidence" value="ECO:0007669"/>
    <property type="project" value="TreeGrafter"/>
</dbReference>
<reference evidence="2" key="1">
    <citation type="journal article" date="2023" name="Science">
        <title>Genome structures resolve the early diversification of teleost fishes.</title>
        <authorList>
            <person name="Parey E."/>
            <person name="Louis A."/>
            <person name="Montfort J."/>
            <person name="Bouchez O."/>
            <person name="Roques C."/>
            <person name="Iampietro C."/>
            <person name="Lluch J."/>
            <person name="Castinel A."/>
            <person name="Donnadieu C."/>
            <person name="Desvignes T."/>
            <person name="Floi Bucao C."/>
            <person name="Jouanno E."/>
            <person name="Wen M."/>
            <person name="Mejri S."/>
            <person name="Dirks R."/>
            <person name="Jansen H."/>
            <person name="Henkel C."/>
            <person name="Chen W.J."/>
            <person name="Zahm M."/>
            <person name="Cabau C."/>
            <person name="Klopp C."/>
            <person name="Thompson A.W."/>
            <person name="Robinson-Rechavi M."/>
            <person name="Braasch I."/>
            <person name="Lecointre G."/>
            <person name="Bobe J."/>
            <person name="Postlethwait J.H."/>
            <person name="Berthelot C."/>
            <person name="Roest Crollius H."/>
            <person name="Guiguen Y."/>
        </authorList>
    </citation>
    <scope>NUCLEOTIDE SEQUENCE</scope>
    <source>
        <strain evidence="2">Concon-B</strain>
    </source>
</reference>
<organism evidence="2 3">
    <name type="scientific">Conger conger</name>
    <name type="common">Conger eel</name>
    <name type="synonym">Muraena conger</name>
    <dbReference type="NCBI Taxonomy" id="82655"/>
    <lineage>
        <taxon>Eukaryota</taxon>
        <taxon>Metazoa</taxon>
        <taxon>Chordata</taxon>
        <taxon>Craniata</taxon>
        <taxon>Vertebrata</taxon>
        <taxon>Euteleostomi</taxon>
        <taxon>Actinopterygii</taxon>
        <taxon>Neopterygii</taxon>
        <taxon>Teleostei</taxon>
        <taxon>Anguilliformes</taxon>
        <taxon>Congridae</taxon>
        <taxon>Conger</taxon>
    </lineage>
</organism>
<evidence type="ECO:0000313" key="3">
    <source>
        <dbReference type="Proteomes" id="UP001152803"/>
    </source>
</evidence>
<dbReference type="GO" id="GO:0000145">
    <property type="term" value="C:exocyst"/>
    <property type="evidence" value="ECO:0007669"/>
    <property type="project" value="InterPro"/>
</dbReference>
<sequence>MPLSRLFNCCCKAQGLGEVKKRESISGTEMPETLGCKKATSAEVEAGGASTESTSQKLKEMYQEVCSIMNKALLGESSSVEEMRNASQTIFMGQNLQGVCQQEEWSPKNWFNKFTQLVEQAVTKKIPQPPLDRLGSGHPEKVLKEYLQLVQATVLEELRRLAPGLRETPLLDCVVENFHRHIFAQLDKVLQCTMTADKAYLVLYWAACVYLSEELMSHPDIKDSCFKAVDLLVLSDWMQRAEKVFLAAVQGVVSERLCCIHQNEIYWDNCIPGHEENFIKLHIDVIQPCLLFPAIFADSCLFACLLALLFPAIFAGSSQSYLPVVHAWIEQAGKISKLLKVKVQEICYLKLLDFLEKYVEKEKKQLKMHAKSGDMYPFRTFCTSMELRKYAQTIATNKMINPSRLSPLSKAKATLKEYFKKGARQKMGVIEEITEYFITLPKTNQDAYKKAVDTAYDRLTCLYLKHLLQSNRSKLERTWSDVGSKVTGNAEYMHRMFSQLNPEVIPRNQALLNVGKLLKCNDLNAQKITVIKMKTECPDMSQEQVRSLLRWKGLSRSQVNEVLEAGRECWIWTQSPTQCSEYISTVNLDSDWAKSDFNF</sequence>
<dbReference type="OrthoDB" id="8806573at2759"/>
<evidence type="ECO:0000313" key="2">
    <source>
        <dbReference type="EMBL" id="KAJ8288937.1"/>
    </source>
</evidence>
<dbReference type="PANTHER" id="PTHR21292">
    <property type="entry name" value="EXOCYST COMPLEX COMPONENT SEC6-RELATED"/>
    <property type="match status" value="1"/>
</dbReference>
<proteinExistence type="inferred from homology"/>
<comment type="similarity">
    <text evidence="1">Belongs to the SEC6 family.</text>
</comment>
<dbReference type="Gene3D" id="1.10.357.70">
    <property type="entry name" value="Exocyst complex component Sec6, C-terminal domain"/>
    <property type="match status" value="1"/>
</dbReference>
<evidence type="ECO:0000256" key="1">
    <source>
        <dbReference type="ARBA" id="ARBA00009447"/>
    </source>
</evidence>
<dbReference type="EMBL" id="JAFJMO010000001">
    <property type="protein sequence ID" value="KAJ8288937.1"/>
    <property type="molecule type" value="Genomic_DNA"/>
</dbReference>
<dbReference type="AlphaFoldDB" id="A0A9Q1E3E4"/>
<dbReference type="InterPro" id="IPR010326">
    <property type="entry name" value="EXOC3/Sec6"/>
</dbReference>
<dbReference type="GO" id="GO:0006887">
    <property type="term" value="P:exocytosis"/>
    <property type="evidence" value="ECO:0007669"/>
    <property type="project" value="InterPro"/>
</dbReference>
<dbReference type="Proteomes" id="UP001152803">
    <property type="component" value="Unassembled WGS sequence"/>
</dbReference>
<dbReference type="InterPro" id="IPR042532">
    <property type="entry name" value="EXOC3/Sec6_C"/>
</dbReference>
<keyword evidence="3" id="KW-1185">Reference proteome</keyword>